<name>A0A133NJB8_9FUSO</name>
<sequence length="162" mass="18176">GLAKGMEVVGKTKALQNAKQEITKGLGKGKKFVEKIRSNNQIISKPLELDYTLPTGQNASDVRNMTLNEFKNIGVRGNNKNIRILNGNFNDAEQFFYSRVTEIKEMREILDNEVKKGSLIIGYDKYGNKLSLRDFSSSGGHPTIDVFSSTGKKTVEIKFKER</sequence>
<organism evidence="1 2">
    <name type="scientific">Fusobacterium equinum</name>
    <dbReference type="NCBI Taxonomy" id="134605"/>
    <lineage>
        <taxon>Bacteria</taxon>
        <taxon>Fusobacteriati</taxon>
        <taxon>Fusobacteriota</taxon>
        <taxon>Fusobacteriia</taxon>
        <taxon>Fusobacteriales</taxon>
        <taxon>Fusobacteriaceae</taxon>
        <taxon>Fusobacterium</taxon>
    </lineage>
</organism>
<dbReference type="EMBL" id="LRPX01000014">
    <property type="protein sequence ID" value="KXA16347.1"/>
    <property type="molecule type" value="Genomic_DNA"/>
</dbReference>
<dbReference type="AlphaFoldDB" id="A0A133NJB8"/>
<evidence type="ECO:0000313" key="2">
    <source>
        <dbReference type="Proteomes" id="UP000070617"/>
    </source>
</evidence>
<dbReference type="PATRIC" id="fig|134605.3.peg.420"/>
<accession>A0A133NJB8</accession>
<proteinExistence type="predicted"/>
<dbReference type="RefSeq" id="WP_060793418.1">
    <property type="nucleotide sequence ID" value="NZ_KQ956515.1"/>
</dbReference>
<evidence type="ECO:0008006" key="3">
    <source>
        <dbReference type="Google" id="ProtNLM"/>
    </source>
</evidence>
<gene>
    <name evidence="1" type="ORF">HMPREF3206_00418</name>
</gene>
<feature type="non-terminal residue" evidence="1">
    <location>
        <position position="1"/>
    </location>
</feature>
<reference evidence="2" key="1">
    <citation type="submission" date="2016-01" db="EMBL/GenBank/DDBJ databases">
        <authorList>
            <person name="Mitreva M."/>
            <person name="Pepin K.H."/>
            <person name="Mihindukulasuriya K.A."/>
            <person name="Fulton R."/>
            <person name="Fronick C."/>
            <person name="O'Laughlin M."/>
            <person name="Miner T."/>
            <person name="Herter B."/>
            <person name="Rosa B.A."/>
            <person name="Cordes M."/>
            <person name="Tomlinson C."/>
            <person name="Wollam A."/>
            <person name="Palsikar V.B."/>
            <person name="Mardis E.R."/>
            <person name="Wilson R.K."/>
        </authorList>
    </citation>
    <scope>NUCLEOTIDE SEQUENCE [LARGE SCALE GENOMIC DNA]</scope>
    <source>
        <strain evidence="2">CMW8396</strain>
    </source>
</reference>
<keyword evidence="2" id="KW-1185">Reference proteome</keyword>
<dbReference type="STRING" id="134605.HMPREF3206_00418"/>
<evidence type="ECO:0000313" key="1">
    <source>
        <dbReference type="EMBL" id="KXA16347.1"/>
    </source>
</evidence>
<comment type="caution">
    <text evidence="1">The sequence shown here is derived from an EMBL/GenBank/DDBJ whole genome shotgun (WGS) entry which is preliminary data.</text>
</comment>
<protein>
    <recommendedName>
        <fullName evidence="3">Pre-toxin TG domain-containing protein</fullName>
    </recommendedName>
</protein>
<dbReference type="Proteomes" id="UP000070617">
    <property type="component" value="Unassembled WGS sequence"/>
</dbReference>